<dbReference type="PANTHER" id="PTHR21008">
    <property type="entry name" value="S-ADENOSYLMETHIONINE SENSOR UPSTREAM OF MTORC1-RELATED"/>
    <property type="match status" value="1"/>
</dbReference>
<name>A0A024FU87_9STRA</name>
<dbReference type="Pfam" id="PF11968">
    <property type="entry name" value="Bmt2"/>
    <property type="match status" value="1"/>
</dbReference>
<feature type="binding site" evidence="4">
    <location>
        <position position="141"/>
    </location>
    <ligand>
        <name>S-adenosyl-L-methionine</name>
        <dbReference type="ChEBI" id="CHEBI:59789"/>
    </ligand>
</feature>
<accession>A0A024FU87</accession>
<dbReference type="InParanoid" id="A0A024FU87"/>
<reference evidence="6 7" key="1">
    <citation type="submission" date="2012-05" db="EMBL/GenBank/DDBJ databases">
        <title>Recombination and specialization in a pathogen metapopulation.</title>
        <authorList>
            <person name="Gardiner A."/>
            <person name="Kemen E."/>
            <person name="Schultz-Larsen T."/>
            <person name="MacLean D."/>
            <person name="Van Oosterhout C."/>
            <person name="Jones J.D.G."/>
        </authorList>
    </citation>
    <scope>NUCLEOTIDE SEQUENCE [LARGE SCALE GENOMIC DNA]</scope>
    <source>
        <strain evidence="6 7">Ac Nc2</strain>
    </source>
</reference>
<evidence type="ECO:0000256" key="1">
    <source>
        <dbReference type="ARBA" id="ARBA00022603"/>
    </source>
</evidence>
<dbReference type="InterPro" id="IPR029063">
    <property type="entry name" value="SAM-dependent_MTases_sf"/>
</dbReference>
<evidence type="ECO:0000256" key="5">
    <source>
        <dbReference type="SAM" id="MobiDB-lite"/>
    </source>
</evidence>
<dbReference type="HAMAP" id="MF_03044">
    <property type="entry name" value="BMT2"/>
    <property type="match status" value="1"/>
</dbReference>
<dbReference type="GO" id="GO:0016433">
    <property type="term" value="F:rRNA (adenine) methyltransferase activity"/>
    <property type="evidence" value="ECO:0007669"/>
    <property type="project" value="TreeGrafter"/>
</dbReference>
<evidence type="ECO:0000256" key="3">
    <source>
        <dbReference type="ARBA" id="ARBA00022691"/>
    </source>
</evidence>
<dbReference type="AlphaFoldDB" id="A0A024FU87"/>
<organism evidence="6 7">
    <name type="scientific">Albugo candida</name>
    <dbReference type="NCBI Taxonomy" id="65357"/>
    <lineage>
        <taxon>Eukaryota</taxon>
        <taxon>Sar</taxon>
        <taxon>Stramenopiles</taxon>
        <taxon>Oomycota</taxon>
        <taxon>Peronosporomycetes</taxon>
        <taxon>Albuginales</taxon>
        <taxon>Albuginaceae</taxon>
        <taxon>Albugo</taxon>
    </lineage>
</organism>
<comment type="function">
    <text evidence="4">Probable S-adenosyl-L-methionine-dependent methyltransferase.</text>
</comment>
<keyword evidence="2 4" id="KW-0808">Transferase</keyword>
<keyword evidence="3 4" id="KW-0949">S-adenosyl-L-methionine</keyword>
<dbReference type="CDD" id="cd02440">
    <property type="entry name" value="AdoMet_MTases"/>
    <property type="match status" value="1"/>
</dbReference>
<comment type="caution">
    <text evidence="6">The sequence shown here is derived from an EMBL/GenBank/DDBJ whole genome shotgun (WGS) entry which is preliminary data.</text>
</comment>
<protein>
    <recommendedName>
        <fullName evidence="4">Probable methyltransferase BMT2 homolog</fullName>
        <ecNumber evidence="4">2.1.1.-</ecNumber>
    </recommendedName>
</protein>
<feature type="binding site" evidence="4">
    <location>
        <position position="123"/>
    </location>
    <ligand>
        <name>S-adenosyl-L-methionine</name>
        <dbReference type="ChEBI" id="CHEBI:59789"/>
    </ligand>
</feature>
<evidence type="ECO:0000313" key="6">
    <source>
        <dbReference type="EMBL" id="CCI10718.1"/>
    </source>
</evidence>
<keyword evidence="7" id="KW-1185">Reference proteome</keyword>
<dbReference type="STRING" id="65357.A0A024FU87"/>
<dbReference type="PANTHER" id="PTHR21008:SF1">
    <property type="entry name" value="25S RRNA (ADENINE(2142)-N(1))-METHYLTRANSFERASE"/>
    <property type="match status" value="1"/>
</dbReference>
<evidence type="ECO:0000256" key="4">
    <source>
        <dbReference type="HAMAP-Rule" id="MF_03044"/>
    </source>
</evidence>
<dbReference type="InterPro" id="IPR021867">
    <property type="entry name" value="Bmt2/SAMTOR"/>
</dbReference>
<sequence length="277" mass="31959">MRSQSQKGEKPKLRKRKKKHVSIAPKKSKSRRKARQITTVFHRLNKDLKEAEESMAPNVREKREEVERIKSKIREIGGHEAYQQASILSTKFHRTSKWVFQILTNHHRRPSSGEVPLSVLEVGAINTQLLSCPWLDVRAIDLNSMHDRIEQRDFFTLDPAGDFHVVVSSMVLNCVPDAQSRGRMLELYHKHLKPSGFLFVMIPLTCLHNSKYMTFEYFTSILAAIGFRVLETKQSPKIAFFCAEKIEDTLSAKPHLPVKALRHGRRRNEFAIALVPQ</sequence>
<dbReference type="FunFam" id="3.40.50.150:FF:000656">
    <property type="entry name" value="25S rRNA (adenine(2142)-N(1))-methyltransferase"/>
    <property type="match status" value="1"/>
</dbReference>
<proteinExistence type="inferred from homology"/>
<evidence type="ECO:0000313" key="7">
    <source>
        <dbReference type="Proteomes" id="UP000053237"/>
    </source>
</evidence>
<dbReference type="Gene3D" id="3.40.50.150">
    <property type="entry name" value="Vaccinia Virus protein VP39"/>
    <property type="match status" value="1"/>
</dbReference>
<dbReference type="EMBL" id="CAIX01000356">
    <property type="protein sequence ID" value="CCI10718.1"/>
    <property type="molecule type" value="Genomic_DNA"/>
</dbReference>
<gene>
    <name evidence="6" type="ORF">BN9_113390</name>
</gene>
<comment type="similarity">
    <text evidence="4">Belongs to the BMT2 family.</text>
</comment>
<dbReference type="SUPFAM" id="SSF53335">
    <property type="entry name" value="S-adenosyl-L-methionine-dependent methyltransferases"/>
    <property type="match status" value="1"/>
</dbReference>
<dbReference type="EC" id="2.1.1.-" evidence="4"/>
<dbReference type="Proteomes" id="UP000053237">
    <property type="component" value="Unassembled WGS sequence"/>
</dbReference>
<evidence type="ECO:0000256" key="2">
    <source>
        <dbReference type="ARBA" id="ARBA00022679"/>
    </source>
</evidence>
<dbReference type="GO" id="GO:0005730">
    <property type="term" value="C:nucleolus"/>
    <property type="evidence" value="ECO:0007669"/>
    <property type="project" value="TreeGrafter"/>
</dbReference>
<dbReference type="OrthoDB" id="5954793at2759"/>
<feature type="compositionally biased region" description="Basic residues" evidence="5">
    <location>
        <begin position="12"/>
        <end position="35"/>
    </location>
</feature>
<keyword evidence="1 4" id="KW-0489">Methyltransferase</keyword>
<feature type="region of interest" description="Disordered" evidence="5">
    <location>
        <begin position="1"/>
        <end position="38"/>
    </location>
</feature>